<accession>A0A1E8FC60</accession>
<dbReference type="Proteomes" id="UP000176037">
    <property type="component" value="Unassembled WGS sequence"/>
</dbReference>
<dbReference type="InterPro" id="IPR002347">
    <property type="entry name" value="SDR_fam"/>
</dbReference>
<sequence length="267" mass="27813">MKDLSEFKGKNVFVAGGTSGINLGIAEQFAQAGANVAVMSRNPERVEDAVKALLEISEGHLGFAADVRDRESVDKALAGAAEALGPLDIVVSGAAGNFVVDAASISANGFKTVVDIDLIGTFNVFHASRPYLRTPGASLIAISAPQGTHPQVGQIHVCAAKAGVNMVVKCLALEWGPLGIRVNGISPGLIGDTEGRKRLFPSAEAEQTFITNLPIGRMGQKRDIANATMYLSSEFSSFVTGVILDCDGGLALEEGGYTFRDALPPAK</sequence>
<dbReference type="NCBIfam" id="NF005752">
    <property type="entry name" value="PRK07576.1"/>
    <property type="match status" value="1"/>
</dbReference>
<dbReference type="PANTHER" id="PTHR43296:SF2">
    <property type="entry name" value="PEROXISOMAL 2,4-DIENOYL-COA REDUCTASE [(3E)-ENOYL-COA-PRODUCING]"/>
    <property type="match status" value="1"/>
</dbReference>
<evidence type="ECO:0000256" key="1">
    <source>
        <dbReference type="ARBA" id="ARBA00006484"/>
    </source>
</evidence>
<comment type="similarity">
    <text evidence="1">Belongs to the short-chain dehydrogenases/reductases (SDR) family.</text>
</comment>
<protein>
    <recommendedName>
        <fullName evidence="6">Short-chain dehydrogenase</fullName>
    </recommendedName>
</protein>
<keyword evidence="3" id="KW-0560">Oxidoreductase</keyword>
<dbReference type="PANTHER" id="PTHR43296">
    <property type="entry name" value="PEROXISOMAL 2,4-DIENOYL-COA REDUCTASE"/>
    <property type="match status" value="1"/>
</dbReference>
<evidence type="ECO:0000313" key="5">
    <source>
        <dbReference type="Proteomes" id="UP000176037"/>
    </source>
</evidence>
<name>A0A1E8FC60_9ALTE</name>
<dbReference type="InterPro" id="IPR036291">
    <property type="entry name" value="NAD(P)-bd_dom_sf"/>
</dbReference>
<evidence type="ECO:0000256" key="2">
    <source>
        <dbReference type="ARBA" id="ARBA00022857"/>
    </source>
</evidence>
<dbReference type="GO" id="GO:0008670">
    <property type="term" value="F:2,4-dienoyl-CoA reductase (NADPH) activity"/>
    <property type="evidence" value="ECO:0007669"/>
    <property type="project" value="InterPro"/>
</dbReference>
<dbReference type="Pfam" id="PF13561">
    <property type="entry name" value="adh_short_C2"/>
    <property type="match status" value="1"/>
</dbReference>
<evidence type="ECO:0000256" key="3">
    <source>
        <dbReference type="ARBA" id="ARBA00023002"/>
    </source>
</evidence>
<keyword evidence="2" id="KW-0521">NADP</keyword>
<evidence type="ECO:0008006" key="6">
    <source>
        <dbReference type="Google" id="ProtNLM"/>
    </source>
</evidence>
<gene>
    <name evidence="4" type="ORF">BFC17_04345</name>
</gene>
<organism evidence="4 5">
    <name type="scientific">Alteromonas lipolytica</name>
    <dbReference type="NCBI Taxonomy" id="1856405"/>
    <lineage>
        <taxon>Bacteria</taxon>
        <taxon>Pseudomonadati</taxon>
        <taxon>Pseudomonadota</taxon>
        <taxon>Gammaproteobacteria</taxon>
        <taxon>Alteromonadales</taxon>
        <taxon>Alteromonadaceae</taxon>
        <taxon>Alteromonas/Salinimonas group</taxon>
        <taxon>Alteromonas</taxon>
    </lineage>
</organism>
<dbReference type="FunFam" id="3.40.50.720:FF:000084">
    <property type="entry name" value="Short-chain dehydrogenase reductase"/>
    <property type="match status" value="1"/>
</dbReference>
<proteinExistence type="inferred from homology"/>
<dbReference type="RefSeq" id="WP_070177871.1">
    <property type="nucleotide sequence ID" value="NZ_BMJR01000002.1"/>
</dbReference>
<dbReference type="SUPFAM" id="SSF51735">
    <property type="entry name" value="NAD(P)-binding Rossmann-fold domains"/>
    <property type="match status" value="1"/>
</dbReference>
<dbReference type="AlphaFoldDB" id="A0A1E8FC60"/>
<dbReference type="Gene3D" id="3.40.50.720">
    <property type="entry name" value="NAD(P)-binding Rossmann-like Domain"/>
    <property type="match status" value="1"/>
</dbReference>
<evidence type="ECO:0000313" key="4">
    <source>
        <dbReference type="EMBL" id="OFI33495.1"/>
    </source>
</evidence>
<reference evidence="4 5" key="1">
    <citation type="submission" date="2016-09" db="EMBL/GenBank/DDBJ databases">
        <title>Alteromonas lipolytica, a new species isolated from sea water.</title>
        <authorList>
            <person name="Wu Y.-H."/>
            <person name="Cheng H."/>
            <person name="Xu X.-W."/>
        </authorList>
    </citation>
    <scope>NUCLEOTIDE SEQUENCE [LARGE SCALE GENOMIC DNA]</scope>
    <source>
        <strain evidence="4 5">JW12</strain>
    </source>
</reference>
<dbReference type="OrthoDB" id="9775864at2"/>
<dbReference type="GO" id="GO:0009062">
    <property type="term" value="P:fatty acid catabolic process"/>
    <property type="evidence" value="ECO:0007669"/>
    <property type="project" value="InterPro"/>
</dbReference>
<keyword evidence="5" id="KW-1185">Reference proteome</keyword>
<dbReference type="STRING" id="1856405.BFC17_04345"/>
<comment type="caution">
    <text evidence="4">The sequence shown here is derived from an EMBL/GenBank/DDBJ whole genome shotgun (WGS) entry which is preliminary data.</text>
</comment>
<dbReference type="InterPro" id="IPR045017">
    <property type="entry name" value="DECR2-like"/>
</dbReference>
<dbReference type="PRINTS" id="PR00081">
    <property type="entry name" value="GDHRDH"/>
</dbReference>
<dbReference type="EMBL" id="MJIC01000015">
    <property type="protein sequence ID" value="OFI33495.1"/>
    <property type="molecule type" value="Genomic_DNA"/>
</dbReference>